<protein>
    <submittedName>
        <fullName evidence="1">Uncharacterized protein</fullName>
    </submittedName>
</protein>
<dbReference type="RefSeq" id="XP_053588253.1">
    <property type="nucleotide sequence ID" value="XM_053728676.1"/>
</dbReference>
<evidence type="ECO:0000313" key="1">
    <source>
        <dbReference type="EMBL" id="KAF1763523.1"/>
    </source>
</evidence>
<proteinExistence type="predicted"/>
<dbReference type="EMBL" id="WUAV01000003">
    <property type="protein sequence ID" value="KAF1763523.1"/>
    <property type="molecule type" value="Genomic_DNA"/>
</dbReference>
<organism evidence="1 2">
    <name type="scientific">Caenorhabditis remanei</name>
    <name type="common">Caenorhabditis vulgaris</name>
    <dbReference type="NCBI Taxonomy" id="31234"/>
    <lineage>
        <taxon>Eukaryota</taxon>
        <taxon>Metazoa</taxon>
        <taxon>Ecdysozoa</taxon>
        <taxon>Nematoda</taxon>
        <taxon>Chromadorea</taxon>
        <taxon>Rhabditida</taxon>
        <taxon>Rhabditina</taxon>
        <taxon>Rhabditomorpha</taxon>
        <taxon>Rhabditoidea</taxon>
        <taxon>Rhabditidae</taxon>
        <taxon>Peloderinae</taxon>
        <taxon>Caenorhabditis</taxon>
    </lineage>
</organism>
<comment type="caution">
    <text evidence="1">The sequence shown here is derived from an EMBL/GenBank/DDBJ whole genome shotgun (WGS) entry which is preliminary data.</text>
</comment>
<evidence type="ECO:0000313" key="2">
    <source>
        <dbReference type="Proteomes" id="UP000483820"/>
    </source>
</evidence>
<accession>A0A6A5HAR4</accession>
<reference evidence="1 2" key="1">
    <citation type="submission" date="2019-12" db="EMBL/GenBank/DDBJ databases">
        <title>Chromosome-level assembly of the Caenorhabditis remanei genome.</title>
        <authorList>
            <person name="Teterina A.A."/>
            <person name="Willis J.H."/>
            <person name="Phillips P.C."/>
        </authorList>
    </citation>
    <scope>NUCLEOTIDE SEQUENCE [LARGE SCALE GENOMIC DNA]</scope>
    <source>
        <strain evidence="1 2">PX506</strain>
        <tissue evidence="1">Whole organism</tissue>
    </source>
</reference>
<dbReference type="AlphaFoldDB" id="A0A6A5HAR4"/>
<name>A0A6A5HAR4_CAERE</name>
<dbReference type="KEGG" id="crq:GCK72_011789"/>
<gene>
    <name evidence="1" type="ORF">GCK72_011789</name>
</gene>
<sequence>MLNSSIDIMKSQIRLMTPIEMVGSQDVQPESRRWWLTLLRYSAQIHFVISLIVHFLHIFRDERLDDSDLLWEFVEWHERSEERWSTLTKHRYNPFVKTTTEFFTFYQVESETSWSGGLLEFLG</sequence>
<dbReference type="GeneID" id="78775287"/>
<dbReference type="CTD" id="78775287"/>
<dbReference type="Proteomes" id="UP000483820">
    <property type="component" value="Chromosome III"/>
</dbReference>